<protein>
    <submittedName>
        <fullName evidence="2">Raffinose/stachyose/melibiose transport system substrate-binding protein</fullName>
    </submittedName>
</protein>
<organism evidence="2 3">
    <name type="scientific">Zhihengliuella flava</name>
    <dbReference type="NCBI Taxonomy" id="1285193"/>
    <lineage>
        <taxon>Bacteria</taxon>
        <taxon>Bacillati</taxon>
        <taxon>Actinomycetota</taxon>
        <taxon>Actinomycetes</taxon>
        <taxon>Micrococcales</taxon>
        <taxon>Micrococcaceae</taxon>
        <taxon>Zhihengliuella</taxon>
    </lineage>
</organism>
<feature type="signal peptide" evidence="1">
    <location>
        <begin position="1"/>
        <end position="34"/>
    </location>
</feature>
<keyword evidence="1" id="KW-0732">Signal</keyword>
<comment type="caution">
    <text evidence="2">The sequence shown here is derived from an EMBL/GenBank/DDBJ whole genome shotgun (WGS) entry which is preliminary data.</text>
</comment>
<evidence type="ECO:0000313" key="3">
    <source>
        <dbReference type="Proteomes" id="UP000625033"/>
    </source>
</evidence>
<dbReference type="EMBL" id="JADOTZ010000001">
    <property type="protein sequence ID" value="MBG6084929.1"/>
    <property type="molecule type" value="Genomic_DNA"/>
</dbReference>
<dbReference type="RefSeq" id="WP_196836170.1">
    <property type="nucleotide sequence ID" value="NZ_JADOTZ010000001.1"/>
</dbReference>
<keyword evidence="3" id="KW-1185">Reference proteome</keyword>
<dbReference type="PANTHER" id="PTHR43649">
    <property type="entry name" value="ARABINOSE-BINDING PROTEIN-RELATED"/>
    <property type="match status" value="1"/>
</dbReference>
<reference evidence="2" key="1">
    <citation type="submission" date="2020-11" db="EMBL/GenBank/DDBJ databases">
        <title>Sequencing the genomes of 1000 actinobacteria strains.</title>
        <authorList>
            <person name="Klenk H.-P."/>
        </authorList>
    </citation>
    <scope>NUCLEOTIDE SEQUENCE</scope>
    <source>
        <strain evidence="2">DSM 26152</strain>
    </source>
</reference>
<dbReference type="Pfam" id="PF01547">
    <property type="entry name" value="SBP_bac_1"/>
    <property type="match status" value="1"/>
</dbReference>
<proteinExistence type="predicted"/>
<dbReference type="Gene3D" id="3.40.190.10">
    <property type="entry name" value="Periplasmic binding protein-like II"/>
    <property type="match status" value="2"/>
</dbReference>
<dbReference type="Proteomes" id="UP000625033">
    <property type="component" value="Unassembled WGS sequence"/>
</dbReference>
<dbReference type="InterPro" id="IPR050490">
    <property type="entry name" value="Bact_solute-bd_prot1"/>
</dbReference>
<dbReference type="InterPro" id="IPR006059">
    <property type="entry name" value="SBP"/>
</dbReference>
<evidence type="ECO:0000313" key="2">
    <source>
        <dbReference type="EMBL" id="MBG6084929.1"/>
    </source>
</evidence>
<dbReference type="AlphaFoldDB" id="A0A931D5R6"/>
<feature type="chain" id="PRO_5036770966" evidence="1">
    <location>
        <begin position="35"/>
        <end position="448"/>
    </location>
</feature>
<gene>
    <name evidence="2" type="ORF">IW252_001696</name>
</gene>
<accession>A0A931D5R6</accession>
<dbReference type="SUPFAM" id="SSF53850">
    <property type="entry name" value="Periplasmic binding protein-like II"/>
    <property type="match status" value="1"/>
</dbReference>
<name>A0A931D5R6_9MICC</name>
<evidence type="ECO:0000256" key="1">
    <source>
        <dbReference type="SAM" id="SignalP"/>
    </source>
</evidence>
<dbReference type="PANTHER" id="PTHR43649:SF14">
    <property type="entry name" value="BLR3389 PROTEIN"/>
    <property type="match status" value="1"/>
</dbReference>
<sequence>MSFQQHQNRRTSRPRRLRRTVLASAALIAPLALSACGGAQPGGAGGDNGEGGFSAWTLTGSQQDAFQASFDAWNEANPEQQISSEFFANDAYKEKIRTAVGAGNAPTLIFNWSGGTLADYVANGNVVDLTGHVDDLEERAIEAIEKGGEVDGKQYAVPNNSTQPVVLYINEKLFDQVGVEPPTTWEETLEVVEAFKAEGITPFAVAGQSQWPYLMWIQYLTDRIGGPEVFNAIANNEPDAWSHPAVAEALTKIQELVDAGGFGDSFGSVVADANADAALVHTDKAAMLLQGSWVYAGFKADAPEWYEEGNLGFAPFPTIAGGAGDPANIVGNPANFWAVSADASEEAQQAAFDYLNEYTLNEESIDEFISLGLVPSTDGAEEAIAASEDADFLEYAYSMVQDAPNFQLSWDQALAPDQAQELLTNLSQIFQGSITPDQFVENMNATIK</sequence>